<dbReference type="InterPro" id="IPR001543">
    <property type="entry name" value="FliN-like_C"/>
</dbReference>
<organism evidence="2 3">
    <name type="scientific">Aeromonas schubertii</name>
    <dbReference type="NCBI Taxonomy" id="652"/>
    <lineage>
        <taxon>Bacteria</taxon>
        <taxon>Pseudomonadati</taxon>
        <taxon>Pseudomonadota</taxon>
        <taxon>Gammaproteobacteria</taxon>
        <taxon>Aeromonadales</taxon>
        <taxon>Aeromonadaceae</taxon>
        <taxon>Aeromonas</taxon>
    </lineage>
</organism>
<name>A0A0S2SJM1_9GAMM</name>
<sequence length="296" mass="32721">MRIPSTRIKVVFMPSTFTRSALIPADLGATLPRYDLFGRERAEQARLNGFNSMLSQVAAPLSACLSQLFNNADCELRLSPFVAAAQPDGEEPRVWLQAHAAGASVPLAWFAITPATLYRLAILFFGGSLQPGSQVAVQKNPSDSELRLYQRLCRYQMESLSSALGWGELGWELTPATPPEGPLWSSEGVLQLGEHRQSWQVWWRPPVDEEKESTQTSNLADKLHEALPHTPVRLRVVMAQMQMTLAELEDLKVGEVLALDMFESMPALVGHRPCLRGRVAEQGGSLVYQVNAVAEE</sequence>
<dbReference type="EMBL" id="CP013067">
    <property type="protein sequence ID" value="ALP41878.1"/>
    <property type="molecule type" value="Genomic_DNA"/>
</dbReference>
<dbReference type="InterPro" id="IPR036429">
    <property type="entry name" value="SpoA-like_sf"/>
</dbReference>
<gene>
    <name evidence="2" type="ORF">WL1483_2459</name>
</gene>
<dbReference type="KEGG" id="asr:WL1483_2459"/>
<evidence type="ECO:0000259" key="1">
    <source>
        <dbReference type="Pfam" id="PF01052"/>
    </source>
</evidence>
<feature type="domain" description="Flagellar motor switch protein FliN-like C-terminal" evidence="1">
    <location>
        <begin position="226"/>
        <end position="293"/>
    </location>
</feature>
<accession>A0A0S2SJM1</accession>
<evidence type="ECO:0000313" key="2">
    <source>
        <dbReference type="EMBL" id="ALP41878.1"/>
    </source>
</evidence>
<dbReference type="Proteomes" id="UP000058114">
    <property type="component" value="Chromosome"/>
</dbReference>
<dbReference type="PATRIC" id="fig|652.5.peg.3688"/>
<keyword evidence="2" id="KW-0969">Cilium</keyword>
<protein>
    <submittedName>
        <fullName evidence="2">Lateral flagellar motor switch protein, LfiM</fullName>
    </submittedName>
</protein>
<dbReference type="Pfam" id="PF01052">
    <property type="entry name" value="FliMN_C"/>
    <property type="match status" value="1"/>
</dbReference>
<dbReference type="Gene3D" id="2.30.330.10">
    <property type="entry name" value="SpoA-like"/>
    <property type="match status" value="1"/>
</dbReference>
<reference evidence="2 3" key="2">
    <citation type="journal article" date="2016" name="Genome Announc.">
        <title>Complete Genome Sequence of the Highly Virulent Aeromonas schubertii Strain WL1483, Isolated from Diseased Snakehead Fish (Channa argus) in China.</title>
        <authorList>
            <person name="Liu L."/>
            <person name="Li N."/>
            <person name="Zhang D."/>
            <person name="Fu X."/>
            <person name="Shi C."/>
            <person name="Lin Q."/>
            <person name="Hao G."/>
        </authorList>
    </citation>
    <scope>NUCLEOTIDE SEQUENCE [LARGE SCALE GENOMIC DNA]</scope>
    <source>
        <strain evidence="2 3">WL1483</strain>
    </source>
</reference>
<keyword evidence="2" id="KW-0966">Cell projection</keyword>
<dbReference type="AlphaFoldDB" id="A0A0S2SJM1"/>
<reference evidence="3" key="1">
    <citation type="submission" date="2015-10" db="EMBL/GenBank/DDBJ databases">
        <title>Complete Genome Sequence of Aeromonas schubertii strain WL1483.</title>
        <authorList>
            <person name="Liu L."/>
        </authorList>
    </citation>
    <scope>NUCLEOTIDE SEQUENCE [LARGE SCALE GENOMIC DNA]</scope>
    <source>
        <strain evidence="3">WL1483</strain>
    </source>
</reference>
<dbReference type="SUPFAM" id="SSF101801">
    <property type="entry name" value="Surface presentation of antigens (SPOA)"/>
    <property type="match status" value="1"/>
</dbReference>
<keyword evidence="2" id="KW-0282">Flagellum</keyword>
<evidence type="ECO:0000313" key="3">
    <source>
        <dbReference type="Proteomes" id="UP000058114"/>
    </source>
</evidence>
<proteinExistence type="predicted"/>